<dbReference type="PANTHER" id="PTHR10582:SF2">
    <property type="entry name" value="INACTIVE"/>
    <property type="match status" value="1"/>
</dbReference>
<feature type="transmembrane region" description="Helical" evidence="7">
    <location>
        <begin position="1843"/>
        <end position="1862"/>
    </location>
</feature>
<feature type="transmembrane region" description="Helical" evidence="7">
    <location>
        <begin position="1883"/>
        <end position="1907"/>
    </location>
</feature>
<feature type="compositionally biased region" description="Basic and acidic residues" evidence="6">
    <location>
        <begin position="310"/>
        <end position="319"/>
    </location>
</feature>
<keyword evidence="4 7" id="KW-1133">Transmembrane helix</keyword>
<comment type="caution">
    <text evidence="9">The sequence shown here is derived from an EMBL/GenBank/DDBJ whole genome shotgun (WGS) entry which is preliminary data.</text>
</comment>
<feature type="compositionally biased region" description="Basic and acidic residues" evidence="6">
    <location>
        <begin position="213"/>
        <end position="263"/>
    </location>
</feature>
<name>A0AAD1U8F4_EUPCR</name>
<evidence type="ECO:0000256" key="5">
    <source>
        <dbReference type="ARBA" id="ARBA00023136"/>
    </source>
</evidence>
<feature type="transmembrane region" description="Helical" evidence="7">
    <location>
        <begin position="1812"/>
        <end position="1831"/>
    </location>
</feature>
<evidence type="ECO:0000256" key="4">
    <source>
        <dbReference type="ARBA" id="ARBA00022989"/>
    </source>
</evidence>
<dbReference type="GO" id="GO:0098703">
    <property type="term" value="P:calcium ion import across plasma membrane"/>
    <property type="evidence" value="ECO:0007669"/>
    <property type="project" value="TreeGrafter"/>
</dbReference>
<evidence type="ECO:0000256" key="6">
    <source>
        <dbReference type="SAM" id="MobiDB-lite"/>
    </source>
</evidence>
<evidence type="ECO:0000256" key="7">
    <source>
        <dbReference type="SAM" id="Phobius"/>
    </source>
</evidence>
<evidence type="ECO:0000256" key="3">
    <source>
        <dbReference type="ARBA" id="ARBA00022737"/>
    </source>
</evidence>
<organism evidence="9 10">
    <name type="scientific">Euplotes crassus</name>
    <dbReference type="NCBI Taxonomy" id="5936"/>
    <lineage>
        <taxon>Eukaryota</taxon>
        <taxon>Sar</taxon>
        <taxon>Alveolata</taxon>
        <taxon>Ciliophora</taxon>
        <taxon>Intramacronucleata</taxon>
        <taxon>Spirotrichea</taxon>
        <taxon>Hypotrichia</taxon>
        <taxon>Euplotida</taxon>
        <taxon>Euplotidae</taxon>
        <taxon>Moneuplotes</taxon>
    </lineage>
</organism>
<accession>A0AAD1U8F4</accession>
<comment type="subcellular location">
    <subcellularLocation>
        <location evidence="1">Membrane</location>
        <topology evidence="1">Multi-pass membrane protein</topology>
    </subcellularLocation>
</comment>
<dbReference type="InterPro" id="IPR024862">
    <property type="entry name" value="TRPV"/>
</dbReference>
<keyword evidence="5 7" id="KW-0472">Membrane</keyword>
<dbReference type="Proteomes" id="UP001295684">
    <property type="component" value="Unassembled WGS sequence"/>
</dbReference>
<evidence type="ECO:0000256" key="2">
    <source>
        <dbReference type="ARBA" id="ARBA00022692"/>
    </source>
</evidence>
<feature type="transmembrane region" description="Helical" evidence="7">
    <location>
        <begin position="1788"/>
        <end position="1805"/>
    </location>
</feature>
<keyword evidence="2 7" id="KW-0812">Transmembrane</keyword>
<feature type="compositionally biased region" description="Polar residues" evidence="6">
    <location>
        <begin position="203"/>
        <end position="212"/>
    </location>
</feature>
<dbReference type="GO" id="GO:0005886">
    <property type="term" value="C:plasma membrane"/>
    <property type="evidence" value="ECO:0007669"/>
    <property type="project" value="TreeGrafter"/>
</dbReference>
<keyword evidence="10" id="KW-1185">Reference proteome</keyword>
<gene>
    <name evidence="9" type="ORF">ECRASSUSDP1_LOCUS5351</name>
</gene>
<protein>
    <recommendedName>
        <fullName evidence="8">Ion transport domain-containing protein</fullName>
    </recommendedName>
</protein>
<dbReference type="Pfam" id="PF00520">
    <property type="entry name" value="Ion_trans"/>
    <property type="match status" value="1"/>
</dbReference>
<reference evidence="9" key="1">
    <citation type="submission" date="2023-07" db="EMBL/GenBank/DDBJ databases">
        <authorList>
            <consortium name="AG Swart"/>
            <person name="Singh M."/>
            <person name="Singh A."/>
            <person name="Seah K."/>
            <person name="Emmerich C."/>
        </authorList>
    </citation>
    <scope>NUCLEOTIDE SEQUENCE</scope>
    <source>
        <strain evidence="9">DP1</strain>
    </source>
</reference>
<evidence type="ECO:0000313" key="9">
    <source>
        <dbReference type="EMBL" id="CAI2364011.1"/>
    </source>
</evidence>
<sequence length="2174" mass="253434">MFDKNTDYTARFIQRHSKTCQFPSSSYLSCQFHPSLKDHLVTLSKVNCPSTSKFNYSVLEPHASQDPIAEPNRREFYREFIKKIEELKKQVDAGLFEEEKCLAQREDIPVEETKYPSTHNLNISHTSLSNYYVKTEVELNQVFQDSDRQYLRSDEEEPEGGSDDENQSKESHKSADPPPEPLSINNFLKSGSQASNLKEENKSNISDNQLLEDSSHEDNAAEIDDHGRGNSSRIKLEENSDKEITLKKLVERSDPKLFEEKKLTNIMKKKSLPSFENPQESLLNENAAQESSPRQLEENKNDSSEEDAIEETKDDKGSNDGEGEDQEDPKENNEQPIISPFDLTPEEKENLELAEKAKNLYKESESFPKEARQRILDEVFDKIYEENYAPVLLYRSSSTSPSVPVPIEEADLKEDCQTFDKAYVSNNRKCNELFEGMSYRPQISRHQYELSLWKVTPQCVSRISHRYFSLKGEFENLKIMKCIDGKGIFLTGQRTGEQWMKMVAVVQENWNESGENEEMEYLDKKKISQFEFDCEDEEDGVYEESASFYEETPEVKGDISSLFPTAKNCPSFALWNKGRYLLTAITKPERECHSYYLIHDLEKDKIVAKIIRKGILQHNMIYSFQHDPEDPDIICICTFGQRKVQVLRYNCKTDKCTPLSENKISSEALVPEDIVLREDLQEYYIIYSLKTMGYSGFSCQRVKIGDNQPVNLGSGQPKRRLQTKLGKYFFDRKNFIMINNFTQSRTRLDICGDKEIGQDFLFDSIPNGDEIIDCGIIQDSWLLSCMRDENSFNIRAISLDEEGTWITHQIKPFEIISYKNNYVSILKEQSEMFNIDLRDGEISYLRLRSPLVLSSNMEQYKDIAGVVPYLIDLGSKLLYITVYFEYQGFQISFSPMQLEKKNLPVAKLTGVFASIDFKFAGNENEETTVLTEFIKCNINYSSKILHWQSLIKIDNRRTLELDRDDSNFKTNIFHIMDRGLVLWKKGGKRVQFHSKPINLEDSKESKTIYISQEVIFEMTMANNSYQTEIYLCDEPNFVKSCTLSDGKDIQIDIVEDFFVGNHFQIPQEGFKVCNKMLYQGLKGSLLQPKETKTEDLVLFWEIEEHQIPTKKVQTRVPLFSENTLMWQGFNEKNDIAELMILPCYNDPSFKITSPPSGSYAEQNFFYHSNDDYIVYHWTPINYGTQYPIDIVKANGEIVQTLMLDKFDTKGKLSSSYFYSPNMRYVATIEPHWEESDDYYSKLKDITIIVYEFCQNSETKEFYLKEIRNIDSAVEELSLKLSTEFSYSEYYTFYLMNDKSIAYKSDYPDEFSIEGFCLNDSIQKELKREETGYIKEALYPKENGVVISFQENVYNLDLNIDNSYNPYSIKKLNFNIQDQTLSISSIHLTRDPNFIVIIFYDTSGGYITVVWNLKENIEQYNFSSTECPCYFFGKNSRFGYIWCSEYYVNLDLGLKNFYFEHYYYGASSSKGYLINKKEDLFLSSSVLITKETIVEVNSLDGYLQNGPNITKNNINLERIRFQVDNNTMIHYFALEYDTLTLILDYMEQHKAGYLTAILMPNKNGKSALDITIEKESPKNTEALLIKILQFNDQKLSHLFADKFSQLVKMNIKAFNQYLNSCFFQTIQMKSIDNLQFKDKSDPVLVGHNCCMIDNNLIDTHCSNLAKRVLELEKIVRENKQKETLERRATLQRQITHHEEMKIKQSEDDELLDGEGEINSLQMVDPNEILESEIDITQKKKVTKEEALLAKYKNRQKKVKIKGIEFDWLFSNIQGPAFFKLLIQSQQIEIFSIPLIRYIIIYFWGFFRFRIMIFLFFPFLVYFAIFLLYTTWFHKRKIEHNEGNGEGFGLACSISVIIILLFLIKEAYYEIRQMMYHKLNYFYSFWNIIDLCSMMLNLIICISQFAGLADKDMNLIMSIAVIVMYLKLFYFGRIFLATASLVSMVIEITKDMKYFLMVFMISVAGFGHCYMILQNNLEGGIFDGDTYWNAFIYSYQNSLGDFNTDNFEGTDKYYLYTIWFMNVLIALIVLLNLLIAIMGDTFDRVRENSENNMLKELAAIMSENEMLINRDKKFSQYKYIIVVETDKGEEADIQWDGRLQRLRDYLSNTVEENNEIMKKCKTSIISKVKERAEKIADSMEESSQRRISNISSKADEIQMFLSKISNKIEENVLKTK</sequence>
<feature type="transmembrane region" description="Helical" evidence="7">
    <location>
        <begin position="2011"/>
        <end position="2035"/>
    </location>
</feature>
<dbReference type="InterPro" id="IPR005821">
    <property type="entry name" value="Ion_trans_dom"/>
</dbReference>
<feature type="transmembrane region" description="Helical" evidence="7">
    <location>
        <begin position="1952"/>
        <end position="1971"/>
    </location>
</feature>
<evidence type="ECO:0000256" key="1">
    <source>
        <dbReference type="ARBA" id="ARBA00004141"/>
    </source>
</evidence>
<dbReference type="EMBL" id="CAMPGE010005163">
    <property type="protein sequence ID" value="CAI2364011.1"/>
    <property type="molecule type" value="Genomic_DNA"/>
</dbReference>
<keyword evidence="3" id="KW-0677">Repeat</keyword>
<dbReference type="GO" id="GO:0005216">
    <property type="term" value="F:monoatomic ion channel activity"/>
    <property type="evidence" value="ECO:0007669"/>
    <property type="project" value="InterPro"/>
</dbReference>
<feature type="domain" description="Ion transport" evidence="8">
    <location>
        <begin position="1815"/>
        <end position="2047"/>
    </location>
</feature>
<proteinExistence type="predicted"/>
<evidence type="ECO:0000259" key="8">
    <source>
        <dbReference type="Pfam" id="PF00520"/>
    </source>
</evidence>
<feature type="compositionally biased region" description="Acidic residues" evidence="6">
    <location>
        <begin position="154"/>
        <end position="165"/>
    </location>
</feature>
<feature type="compositionally biased region" description="Polar residues" evidence="6">
    <location>
        <begin position="183"/>
        <end position="196"/>
    </location>
</feature>
<evidence type="ECO:0000313" key="10">
    <source>
        <dbReference type="Proteomes" id="UP001295684"/>
    </source>
</evidence>
<feature type="region of interest" description="Disordered" evidence="6">
    <location>
        <begin position="144"/>
        <end position="344"/>
    </location>
</feature>
<dbReference type="PANTHER" id="PTHR10582">
    <property type="entry name" value="TRANSIENT RECEPTOR POTENTIAL ION CHANNEL PROTEIN"/>
    <property type="match status" value="1"/>
</dbReference>
<feature type="compositionally biased region" description="Basic and acidic residues" evidence="6">
    <location>
        <begin position="166"/>
        <end position="175"/>
    </location>
</feature>
<feature type="compositionally biased region" description="Polar residues" evidence="6">
    <location>
        <begin position="274"/>
        <end position="294"/>
    </location>
</feature>
<feature type="transmembrane region" description="Helical" evidence="7">
    <location>
        <begin position="1913"/>
        <end position="1940"/>
    </location>
</feature>